<dbReference type="HAMAP" id="MF_00074">
    <property type="entry name" value="16SrRNA_methyltr_G"/>
    <property type="match status" value="1"/>
</dbReference>
<evidence type="ECO:0000313" key="7">
    <source>
        <dbReference type="EMBL" id="OEO31644.1"/>
    </source>
</evidence>
<comment type="caution">
    <text evidence="6">Lacks conserved residue(s) required for the propagation of feature annotation.</text>
</comment>
<keyword evidence="8" id="KW-1185">Reference proteome</keyword>
<dbReference type="Gene3D" id="3.40.50.150">
    <property type="entry name" value="Vaccinia Virus protein VP39"/>
    <property type="match status" value="1"/>
</dbReference>
<comment type="caution">
    <text evidence="7">The sequence shown here is derived from an EMBL/GenBank/DDBJ whole genome shotgun (WGS) entry which is preliminary data.</text>
</comment>
<dbReference type="OrthoDB" id="9808773at2"/>
<reference evidence="7 8" key="1">
    <citation type="journal article" date="2015" name="Genome Announc.">
        <title>Genome Assemblies of Three Soil-Associated Devosia species: D. insulae, D. limi, and D. soli.</title>
        <authorList>
            <person name="Hassan Y.I."/>
            <person name="Lepp D."/>
            <person name="Zhou T."/>
        </authorList>
    </citation>
    <scope>NUCLEOTIDE SEQUENCE [LARGE SCALE GENOMIC DNA]</scope>
    <source>
        <strain evidence="7 8">DS-56</strain>
    </source>
</reference>
<evidence type="ECO:0000256" key="6">
    <source>
        <dbReference type="HAMAP-Rule" id="MF_00074"/>
    </source>
</evidence>
<comment type="function">
    <text evidence="6">Specifically methylates the N7 position of guanine in position 527 of 16S rRNA.</text>
</comment>
<dbReference type="Pfam" id="PF02527">
    <property type="entry name" value="GidB"/>
    <property type="match status" value="1"/>
</dbReference>
<protein>
    <recommendedName>
        <fullName evidence="6">Ribosomal RNA small subunit methyltransferase G</fullName>
        <ecNumber evidence="6">2.1.1.170</ecNumber>
    </recommendedName>
    <alternativeName>
        <fullName evidence="6">16S rRNA 7-methylguanosine methyltransferase</fullName>
        <shortName evidence="6">16S rRNA m7G methyltransferase</shortName>
    </alternativeName>
</protein>
<dbReference type="GO" id="GO:0005829">
    <property type="term" value="C:cytosol"/>
    <property type="evidence" value="ECO:0007669"/>
    <property type="project" value="TreeGrafter"/>
</dbReference>
<feature type="binding site" evidence="6">
    <location>
        <position position="73"/>
    </location>
    <ligand>
        <name>S-adenosyl-L-methionine</name>
        <dbReference type="ChEBI" id="CHEBI:59789"/>
    </ligand>
</feature>
<dbReference type="Proteomes" id="UP000095463">
    <property type="component" value="Unassembled WGS sequence"/>
</dbReference>
<accession>A0A1E5XSZ5</accession>
<dbReference type="RefSeq" id="WP_069909186.1">
    <property type="nucleotide sequence ID" value="NZ_LAJE02000151.1"/>
</dbReference>
<dbReference type="GO" id="GO:0070043">
    <property type="term" value="F:rRNA (guanine-N7-)-methyltransferase activity"/>
    <property type="evidence" value="ECO:0007669"/>
    <property type="project" value="UniProtKB-UniRule"/>
</dbReference>
<keyword evidence="2 6" id="KW-0698">rRNA processing</keyword>
<comment type="similarity">
    <text evidence="6">Belongs to the methyltransferase superfamily. RNA methyltransferase RsmG family.</text>
</comment>
<comment type="catalytic activity">
    <reaction evidence="6">
        <text>guanosine(527) in 16S rRNA + S-adenosyl-L-methionine = N(7)-methylguanosine(527) in 16S rRNA + S-adenosyl-L-homocysteine</text>
        <dbReference type="Rhea" id="RHEA:42732"/>
        <dbReference type="Rhea" id="RHEA-COMP:10209"/>
        <dbReference type="Rhea" id="RHEA-COMP:10210"/>
        <dbReference type="ChEBI" id="CHEBI:57856"/>
        <dbReference type="ChEBI" id="CHEBI:59789"/>
        <dbReference type="ChEBI" id="CHEBI:74269"/>
        <dbReference type="ChEBI" id="CHEBI:74480"/>
        <dbReference type="EC" id="2.1.1.170"/>
    </reaction>
</comment>
<evidence type="ECO:0000256" key="1">
    <source>
        <dbReference type="ARBA" id="ARBA00022490"/>
    </source>
</evidence>
<name>A0A1E5XSZ5_9HYPH</name>
<evidence type="ECO:0000256" key="4">
    <source>
        <dbReference type="ARBA" id="ARBA00022679"/>
    </source>
</evidence>
<dbReference type="NCBIfam" id="TIGR00138">
    <property type="entry name" value="rsmG_gidB"/>
    <property type="match status" value="1"/>
</dbReference>
<dbReference type="PANTHER" id="PTHR31760">
    <property type="entry name" value="S-ADENOSYL-L-METHIONINE-DEPENDENT METHYLTRANSFERASES SUPERFAMILY PROTEIN"/>
    <property type="match status" value="1"/>
</dbReference>
<gene>
    <name evidence="6" type="primary">rsmG</name>
    <name evidence="7" type="ORF">VW23_015260</name>
</gene>
<organism evidence="7 8">
    <name type="scientific">Devosia insulae DS-56</name>
    <dbReference type="NCBI Taxonomy" id="1116389"/>
    <lineage>
        <taxon>Bacteria</taxon>
        <taxon>Pseudomonadati</taxon>
        <taxon>Pseudomonadota</taxon>
        <taxon>Alphaproteobacteria</taxon>
        <taxon>Hyphomicrobiales</taxon>
        <taxon>Devosiaceae</taxon>
        <taxon>Devosia</taxon>
    </lineage>
</organism>
<dbReference type="InterPro" id="IPR029063">
    <property type="entry name" value="SAM-dependent_MTases_sf"/>
</dbReference>
<feature type="binding site" evidence="6">
    <location>
        <position position="78"/>
    </location>
    <ligand>
        <name>S-adenosyl-L-methionine</name>
        <dbReference type="ChEBI" id="CHEBI:59789"/>
    </ligand>
</feature>
<dbReference type="EC" id="2.1.1.170" evidence="6"/>
<dbReference type="PANTHER" id="PTHR31760:SF0">
    <property type="entry name" value="S-ADENOSYL-L-METHIONINE-DEPENDENT METHYLTRANSFERASES SUPERFAMILY PROTEIN"/>
    <property type="match status" value="1"/>
</dbReference>
<dbReference type="EMBL" id="LAJE02000151">
    <property type="protein sequence ID" value="OEO31644.1"/>
    <property type="molecule type" value="Genomic_DNA"/>
</dbReference>
<proteinExistence type="inferred from homology"/>
<feature type="binding site" evidence="6">
    <location>
        <position position="146"/>
    </location>
    <ligand>
        <name>S-adenosyl-L-methionine</name>
        <dbReference type="ChEBI" id="CHEBI:59789"/>
    </ligand>
</feature>
<comment type="subcellular location">
    <subcellularLocation>
        <location evidence="6">Cytoplasm</location>
    </subcellularLocation>
</comment>
<dbReference type="SUPFAM" id="SSF53335">
    <property type="entry name" value="S-adenosyl-L-methionine-dependent methyltransferases"/>
    <property type="match status" value="1"/>
</dbReference>
<evidence type="ECO:0000256" key="5">
    <source>
        <dbReference type="ARBA" id="ARBA00022691"/>
    </source>
</evidence>
<keyword evidence="4 6" id="KW-0808">Transferase</keyword>
<keyword evidence="5 6" id="KW-0949">S-adenosyl-L-methionine</keyword>
<keyword evidence="1 6" id="KW-0963">Cytoplasm</keyword>
<sequence>MGDLAPYSGRFVRPEATVRRDLESFAALLKKWNAVQNLVSRETENALWSRHVLDSLQVLPLLRPVDERFLDVGSGGGLPALPLAIALNGGRASFTLVEPIGKKVAFLRQVIRELGLAAEVHAGRTDSFDSRETPGDRVGFNVITSRALAALPLLLELIHPFFGPETRAILHKGKDHAVEVEESRLAWEFDVVIVKSATDEAGVLLEISNLRRKSNS</sequence>
<dbReference type="InterPro" id="IPR003682">
    <property type="entry name" value="rRNA_ssu_MeTfrase_G"/>
</dbReference>
<dbReference type="AlphaFoldDB" id="A0A1E5XSZ5"/>
<evidence type="ECO:0000256" key="3">
    <source>
        <dbReference type="ARBA" id="ARBA00022603"/>
    </source>
</evidence>
<evidence type="ECO:0000256" key="2">
    <source>
        <dbReference type="ARBA" id="ARBA00022552"/>
    </source>
</evidence>
<evidence type="ECO:0000313" key="8">
    <source>
        <dbReference type="Proteomes" id="UP000095463"/>
    </source>
</evidence>
<keyword evidence="3 6" id="KW-0489">Methyltransferase</keyword>